<dbReference type="Pfam" id="PF01266">
    <property type="entry name" value="DAO"/>
    <property type="match status" value="1"/>
</dbReference>
<dbReference type="PANTHER" id="PTHR43104:SF4">
    <property type="entry name" value="L-2-HYDROXYGLUTARATE DEHYDROGENASE, MITOCHONDRIAL"/>
    <property type="match status" value="1"/>
</dbReference>
<dbReference type="AlphaFoldDB" id="A0ABD1XKZ4"/>
<comment type="cofactor">
    <cofactor evidence="1">
        <name>FAD</name>
        <dbReference type="ChEBI" id="CHEBI:57692"/>
    </cofactor>
</comment>
<gene>
    <name evidence="10" type="ORF">R1flu_028022</name>
</gene>
<reference evidence="10 11" key="1">
    <citation type="submission" date="2024-09" db="EMBL/GenBank/DDBJ databases">
        <title>Chromosome-scale assembly of Riccia fluitans.</title>
        <authorList>
            <person name="Paukszto L."/>
            <person name="Sawicki J."/>
            <person name="Karawczyk K."/>
            <person name="Piernik-Szablinska J."/>
            <person name="Szczecinska M."/>
            <person name="Mazdziarz M."/>
        </authorList>
    </citation>
    <scope>NUCLEOTIDE SEQUENCE [LARGE SCALE GENOMIC DNA]</scope>
    <source>
        <strain evidence="10">Rf_01</strain>
        <tissue evidence="10">Aerial parts of the thallus</tissue>
    </source>
</reference>
<feature type="domain" description="FAD dependent oxidoreductase" evidence="9">
    <location>
        <begin position="123"/>
        <end position="295"/>
    </location>
</feature>
<dbReference type="SUPFAM" id="SSF51905">
    <property type="entry name" value="FAD/NAD(P)-binding domain"/>
    <property type="match status" value="1"/>
</dbReference>
<evidence type="ECO:0000256" key="2">
    <source>
        <dbReference type="ARBA" id="ARBA00022630"/>
    </source>
</evidence>
<evidence type="ECO:0000313" key="10">
    <source>
        <dbReference type="EMBL" id="KAL2609449.1"/>
    </source>
</evidence>
<evidence type="ECO:0000256" key="7">
    <source>
        <dbReference type="ARBA" id="ARBA00038878"/>
    </source>
</evidence>
<comment type="catalytic activity">
    <reaction evidence="5">
        <text>(S)-2-hydroxyglutarate + A = 2-oxoglutarate + AH2</text>
        <dbReference type="Rhea" id="RHEA:21252"/>
        <dbReference type="ChEBI" id="CHEBI:13193"/>
        <dbReference type="ChEBI" id="CHEBI:16782"/>
        <dbReference type="ChEBI" id="CHEBI:16810"/>
        <dbReference type="ChEBI" id="CHEBI:17499"/>
        <dbReference type="EC" id="1.1.99.2"/>
    </reaction>
</comment>
<evidence type="ECO:0000256" key="5">
    <source>
        <dbReference type="ARBA" id="ARBA00036066"/>
    </source>
</evidence>
<dbReference type="Proteomes" id="UP001605036">
    <property type="component" value="Unassembled WGS sequence"/>
</dbReference>
<comment type="caution">
    <text evidence="10">The sequence shown here is derived from an EMBL/GenBank/DDBJ whole genome shotgun (WGS) entry which is preliminary data.</text>
</comment>
<keyword evidence="2" id="KW-0285">Flavoprotein</keyword>
<protein>
    <recommendedName>
        <fullName evidence="8">L-2-hydroxyglutarate dehydrogenase, mitochondrial</fullName>
        <ecNumber evidence="7">1.1.99.2</ecNumber>
    </recommendedName>
</protein>
<accession>A0ABD1XKZ4</accession>
<evidence type="ECO:0000256" key="8">
    <source>
        <dbReference type="ARBA" id="ARBA00041137"/>
    </source>
</evidence>
<dbReference type="GO" id="GO:0047545">
    <property type="term" value="F:(S)-2-hydroxyglutarate dehydrogenase activity"/>
    <property type="evidence" value="ECO:0007669"/>
    <property type="project" value="UniProtKB-EC"/>
</dbReference>
<dbReference type="EMBL" id="JBHFFA010000008">
    <property type="protein sequence ID" value="KAL2609449.1"/>
    <property type="molecule type" value="Genomic_DNA"/>
</dbReference>
<name>A0ABD1XKZ4_9MARC</name>
<dbReference type="InterPro" id="IPR036188">
    <property type="entry name" value="FAD/NAD-bd_sf"/>
</dbReference>
<dbReference type="Gene3D" id="3.30.9.10">
    <property type="entry name" value="D-Amino Acid Oxidase, subunit A, domain 2"/>
    <property type="match status" value="1"/>
</dbReference>
<evidence type="ECO:0000256" key="3">
    <source>
        <dbReference type="ARBA" id="ARBA00022827"/>
    </source>
</evidence>
<dbReference type="InterPro" id="IPR006076">
    <property type="entry name" value="FAD-dep_OxRdtase"/>
</dbReference>
<keyword evidence="11" id="KW-1185">Reference proteome</keyword>
<evidence type="ECO:0000256" key="1">
    <source>
        <dbReference type="ARBA" id="ARBA00001974"/>
    </source>
</evidence>
<sequence length="301" mass="32845">MALVVKDHHPGKLLSAGSSKRFCVTSAIAFSNRFQWTDCDGGIRVETLLDPVRPEGLLGRNSCILCWTPPSLGVRSEPADLEFDVREKADQFPVLEDSFTGYRQWSGGFANVTWRESYGDGALSPVHESLFSPSTGIVDSHDSMLALQTDAEAMGMTLALNSNVTRGGVTADGIELVVAETSSGLPSETEQMILSAKLVVNAAVLHAQSVARRMDGLPPDFIHKGYYARGCYFYPSSFSKPPFSHLIYPVPEDGGSGVHVTMHLGEQTRFDYYIDPGRGDKFYSEVRKYFPALPDGVLQPG</sequence>
<evidence type="ECO:0000256" key="4">
    <source>
        <dbReference type="ARBA" id="ARBA00023002"/>
    </source>
</evidence>
<evidence type="ECO:0000313" key="11">
    <source>
        <dbReference type="Proteomes" id="UP001605036"/>
    </source>
</evidence>
<evidence type="ECO:0000256" key="6">
    <source>
        <dbReference type="ARBA" id="ARBA00037941"/>
    </source>
</evidence>
<keyword evidence="3" id="KW-0274">FAD</keyword>
<organism evidence="10 11">
    <name type="scientific">Riccia fluitans</name>
    <dbReference type="NCBI Taxonomy" id="41844"/>
    <lineage>
        <taxon>Eukaryota</taxon>
        <taxon>Viridiplantae</taxon>
        <taxon>Streptophyta</taxon>
        <taxon>Embryophyta</taxon>
        <taxon>Marchantiophyta</taxon>
        <taxon>Marchantiopsida</taxon>
        <taxon>Marchantiidae</taxon>
        <taxon>Marchantiales</taxon>
        <taxon>Ricciaceae</taxon>
        <taxon>Riccia</taxon>
    </lineage>
</organism>
<keyword evidence="4" id="KW-0560">Oxidoreductase</keyword>
<dbReference type="PANTHER" id="PTHR43104">
    <property type="entry name" value="L-2-HYDROXYGLUTARATE DEHYDROGENASE, MITOCHONDRIAL"/>
    <property type="match status" value="1"/>
</dbReference>
<dbReference type="EC" id="1.1.99.2" evidence="7"/>
<proteinExistence type="inferred from homology"/>
<evidence type="ECO:0000259" key="9">
    <source>
        <dbReference type="Pfam" id="PF01266"/>
    </source>
</evidence>
<dbReference type="Gene3D" id="3.50.50.60">
    <property type="entry name" value="FAD/NAD(P)-binding domain"/>
    <property type="match status" value="1"/>
</dbReference>
<comment type="similarity">
    <text evidence="6">Belongs to the L2HGDH family.</text>
</comment>